<name>A0ABU1URV4_9ACTN</name>
<keyword evidence="2 4" id="KW-0456">Lyase</keyword>
<comment type="caution">
    <text evidence="4">The sequence shown here is derived from an EMBL/GenBank/DDBJ whole genome shotgun (WGS) entry which is preliminary data.</text>
</comment>
<dbReference type="EC" id="4.1.2.17" evidence="4"/>
<dbReference type="SMART" id="SM01007">
    <property type="entry name" value="Aldolase_II"/>
    <property type="match status" value="1"/>
</dbReference>
<keyword evidence="1" id="KW-0479">Metal-binding</keyword>
<dbReference type="PANTHER" id="PTHR22789">
    <property type="entry name" value="FUCULOSE PHOSPHATE ALDOLASE"/>
    <property type="match status" value="1"/>
</dbReference>
<evidence type="ECO:0000313" key="5">
    <source>
        <dbReference type="Proteomes" id="UP001257739"/>
    </source>
</evidence>
<dbReference type="GO" id="GO:0008738">
    <property type="term" value="F:L-fuculose-phosphate aldolase activity"/>
    <property type="evidence" value="ECO:0007669"/>
    <property type="project" value="UniProtKB-EC"/>
</dbReference>
<dbReference type="InterPro" id="IPR001303">
    <property type="entry name" value="Aldolase_II/adducin_N"/>
</dbReference>
<accession>A0ABU1URV4</accession>
<dbReference type="PANTHER" id="PTHR22789:SF0">
    <property type="entry name" value="3-OXO-TETRONATE 4-PHOSPHATE DECARBOXYLASE-RELATED"/>
    <property type="match status" value="1"/>
</dbReference>
<dbReference type="EMBL" id="JAVDWH010000001">
    <property type="protein sequence ID" value="MDR7087868.1"/>
    <property type="molecule type" value="Genomic_DNA"/>
</dbReference>
<gene>
    <name evidence="4" type="ORF">J2X11_002707</name>
</gene>
<reference evidence="4 5" key="1">
    <citation type="submission" date="2023-07" db="EMBL/GenBank/DDBJ databases">
        <title>Sorghum-associated microbial communities from plants grown in Nebraska, USA.</title>
        <authorList>
            <person name="Schachtman D."/>
        </authorList>
    </citation>
    <scope>NUCLEOTIDE SEQUENCE [LARGE SCALE GENOMIC DNA]</scope>
    <source>
        <strain evidence="4 5">BE248</strain>
    </source>
</reference>
<evidence type="ECO:0000313" key="4">
    <source>
        <dbReference type="EMBL" id="MDR7087868.1"/>
    </source>
</evidence>
<dbReference type="RefSeq" id="WP_309972010.1">
    <property type="nucleotide sequence ID" value="NZ_JAVDWH010000001.1"/>
</dbReference>
<protein>
    <submittedName>
        <fullName evidence="4">L-fuculose-phosphate aldolase</fullName>
        <ecNumber evidence="4">4.1.2.17</ecNumber>
    </submittedName>
</protein>
<evidence type="ECO:0000256" key="2">
    <source>
        <dbReference type="ARBA" id="ARBA00023239"/>
    </source>
</evidence>
<evidence type="ECO:0000259" key="3">
    <source>
        <dbReference type="SMART" id="SM01007"/>
    </source>
</evidence>
<dbReference type="SUPFAM" id="SSF53639">
    <property type="entry name" value="AraD/HMP-PK domain-like"/>
    <property type="match status" value="1"/>
</dbReference>
<dbReference type="InterPro" id="IPR050197">
    <property type="entry name" value="Aldolase_class_II_sugar_metab"/>
</dbReference>
<sequence length="225" mass="23115">MTDYQPVRDAVAAACRRLAAEGLLIGTAGNVSIVHAETGNVAVTATGVVLADCRADQVSIVDPQGSLVDGEFQPTSELELHLAVIAASGVGAVVHTHAPAATAVSCVRDSLPVIHYQQLLLGGEIAVAPYATFGSSALADSVNSALSGRSAVLMANHGAVTTGATIEQAVENSLLLEWICRLLIDSSTLGSPRFLDEAAQTAVIEAAINRSYGTVQPVTTDNKEN</sequence>
<dbReference type="InterPro" id="IPR036409">
    <property type="entry name" value="Aldolase_II/adducin_N_sf"/>
</dbReference>
<dbReference type="Proteomes" id="UP001257739">
    <property type="component" value="Unassembled WGS sequence"/>
</dbReference>
<keyword evidence="5" id="KW-1185">Reference proteome</keyword>
<feature type="domain" description="Class II aldolase/adducin N-terminal" evidence="3">
    <location>
        <begin position="9"/>
        <end position="184"/>
    </location>
</feature>
<evidence type="ECO:0000256" key="1">
    <source>
        <dbReference type="ARBA" id="ARBA00022723"/>
    </source>
</evidence>
<dbReference type="Pfam" id="PF00596">
    <property type="entry name" value="Aldolase_II"/>
    <property type="match status" value="1"/>
</dbReference>
<organism evidence="4 5">
    <name type="scientific">Aeromicrobium panaciterrae</name>
    <dbReference type="NCBI Taxonomy" id="363861"/>
    <lineage>
        <taxon>Bacteria</taxon>
        <taxon>Bacillati</taxon>
        <taxon>Actinomycetota</taxon>
        <taxon>Actinomycetes</taxon>
        <taxon>Propionibacteriales</taxon>
        <taxon>Nocardioidaceae</taxon>
        <taxon>Aeromicrobium</taxon>
    </lineage>
</organism>
<dbReference type="Gene3D" id="3.40.225.10">
    <property type="entry name" value="Class II aldolase/adducin N-terminal domain"/>
    <property type="match status" value="1"/>
</dbReference>
<proteinExistence type="predicted"/>